<dbReference type="AlphaFoldDB" id="A0A8J5X7G5"/>
<feature type="transmembrane region" description="Helical" evidence="2">
    <location>
        <begin position="18"/>
        <end position="38"/>
    </location>
</feature>
<sequence length="702" mass="76757">MAEVREREPREVRGSRRVLLPVLATLGVMVVLTSASWFRTMEVSAPHYRIMQRIADAPGAAPRARAGGRVGGGGVGGGDSGGSRGGSGEAGGGSGAGIMAELHGDGAHAGGAPAPTPEPARGVPARGAADATAAQSARTVGQARGVAPARACVSSPTVPALTDCLLRPLARSNVVINSVADKKYSLYAINYVLALRAANVSNFVMGALDAELLATFRGMGAPSFSLANITARSAWHATNRHKIRVVLAFLELRVGVLFTDIDVMFMQNPMPFLNKWPQADQFVSSDMQYVPKRSGSGELEDVTQFKVQHASPLNVGIMLVRPSAANVAFVSDWLVRSEREMGVSMQAIYDILLRTNHTCSVDHETELATCYRPALKVGLLPIDRFLNGYTYFITHLPEKRHVEPIAIHATFQVHQATVAKIHRFREARLFFDNAAYYAPERKYISFTPRLPDWLAGAADNPALKGPRRQLPYHFALVHHQLGQLRWAIALALALNRTLVLPRFTCLLDNSWYPMMGAWPGFRIAGPFHCPADHVLNLERMHEELGQERFREHSFFDNVRTPAVSKAPPRVVLLEGDGAPVIGHPSLPLPTQPPVRIPRNATSAQARGVLGGIPDAVLHFETLIDAFSKFSAQAEQIAFERKVKRITTLWCCVDGGTARELGQKFPPGHIYYDPFWDRPHVDRFGRTQGVPFKMLVGERDMSL</sequence>
<dbReference type="OrthoDB" id="540503at2759"/>
<dbReference type="Proteomes" id="UP000751190">
    <property type="component" value="Unassembled WGS sequence"/>
</dbReference>
<protein>
    <recommendedName>
        <fullName evidence="3">Nucleotide-diphospho-sugar transferase domain-containing protein</fullName>
    </recommendedName>
</protein>
<dbReference type="GO" id="GO:0052636">
    <property type="term" value="F:arabinosyltransferase activity"/>
    <property type="evidence" value="ECO:0007669"/>
    <property type="project" value="TreeGrafter"/>
</dbReference>
<name>A0A8J5X7G5_DIALT</name>
<organism evidence="4 5">
    <name type="scientific">Diacronema lutheri</name>
    <name type="common">Unicellular marine alga</name>
    <name type="synonym">Monochrysis lutheri</name>
    <dbReference type="NCBI Taxonomy" id="2081491"/>
    <lineage>
        <taxon>Eukaryota</taxon>
        <taxon>Haptista</taxon>
        <taxon>Haptophyta</taxon>
        <taxon>Pavlovophyceae</taxon>
        <taxon>Pavlovales</taxon>
        <taxon>Pavlovaceae</taxon>
        <taxon>Diacronema</taxon>
    </lineage>
</organism>
<evidence type="ECO:0000256" key="1">
    <source>
        <dbReference type="SAM" id="MobiDB-lite"/>
    </source>
</evidence>
<evidence type="ECO:0000256" key="2">
    <source>
        <dbReference type="SAM" id="Phobius"/>
    </source>
</evidence>
<feature type="domain" description="Nucleotide-diphospho-sugar transferase" evidence="3">
    <location>
        <begin position="200"/>
        <end position="424"/>
    </location>
</feature>
<keyword evidence="2" id="KW-0472">Membrane</keyword>
<evidence type="ECO:0000313" key="4">
    <source>
        <dbReference type="EMBL" id="KAG8461073.1"/>
    </source>
</evidence>
<proteinExistence type="predicted"/>
<keyword evidence="2" id="KW-1133">Transmembrane helix</keyword>
<dbReference type="Pfam" id="PF03407">
    <property type="entry name" value="Nucleotid_trans"/>
    <property type="match status" value="1"/>
</dbReference>
<feature type="compositionally biased region" description="Gly residues" evidence="1">
    <location>
        <begin position="68"/>
        <end position="96"/>
    </location>
</feature>
<feature type="region of interest" description="Disordered" evidence="1">
    <location>
        <begin position="61"/>
        <end position="136"/>
    </location>
</feature>
<dbReference type="EMBL" id="JAGTXO010000028">
    <property type="protein sequence ID" value="KAG8461073.1"/>
    <property type="molecule type" value="Genomic_DNA"/>
</dbReference>
<keyword evidence="5" id="KW-1185">Reference proteome</keyword>
<dbReference type="PANTHER" id="PTHR46936">
    <property type="entry name" value="ARABINOSYLTRANSFERASE XEG113"/>
    <property type="match status" value="1"/>
</dbReference>
<feature type="compositionally biased region" description="Low complexity" evidence="1">
    <location>
        <begin position="119"/>
        <end position="136"/>
    </location>
</feature>
<gene>
    <name evidence="4" type="ORF">KFE25_003642</name>
</gene>
<dbReference type="OMA" id="TITYEME"/>
<accession>A0A8J5X7G5</accession>
<evidence type="ECO:0000259" key="3">
    <source>
        <dbReference type="Pfam" id="PF03407"/>
    </source>
</evidence>
<reference evidence="4" key="1">
    <citation type="submission" date="2021-05" db="EMBL/GenBank/DDBJ databases">
        <title>The genome of the haptophyte Pavlova lutheri (Diacronema luteri, Pavlovales) - a model for lipid biosynthesis in eukaryotic algae.</title>
        <authorList>
            <person name="Hulatt C.J."/>
            <person name="Posewitz M.C."/>
        </authorList>
    </citation>
    <scope>NUCLEOTIDE SEQUENCE</scope>
    <source>
        <strain evidence="4">NIVA-4/92</strain>
    </source>
</reference>
<evidence type="ECO:0000313" key="5">
    <source>
        <dbReference type="Proteomes" id="UP000751190"/>
    </source>
</evidence>
<comment type="caution">
    <text evidence="4">The sequence shown here is derived from an EMBL/GenBank/DDBJ whole genome shotgun (WGS) entry which is preliminary data.</text>
</comment>
<dbReference type="PANTHER" id="PTHR46936:SF1">
    <property type="entry name" value="ARABINOSYLTRANSFERASE XEG113"/>
    <property type="match status" value="1"/>
</dbReference>
<keyword evidence="2" id="KW-0812">Transmembrane</keyword>
<dbReference type="GO" id="GO:0005794">
    <property type="term" value="C:Golgi apparatus"/>
    <property type="evidence" value="ECO:0007669"/>
    <property type="project" value="TreeGrafter"/>
</dbReference>
<dbReference type="InterPro" id="IPR005069">
    <property type="entry name" value="Nucl-diP-sugar_transferase"/>
</dbReference>
<dbReference type="InterPro" id="IPR053250">
    <property type="entry name" value="Glycosyltransferase_77"/>
</dbReference>